<comment type="caution">
    <text evidence="2">The sequence shown here is derived from an EMBL/GenBank/DDBJ whole genome shotgun (WGS) entry which is preliminary data.</text>
</comment>
<accession>A0AAX6BFJ2</accession>
<name>A0AAX6BFJ2_PRIMG</name>
<evidence type="ECO:0000313" key="2">
    <source>
        <dbReference type="EMBL" id="GMG72488.1"/>
    </source>
</evidence>
<sequence>MQIAFCVYLIEVPPLSKLKVGVFSVETVNLRINNKCKRVTTYIHFVIVNAEFLFLYTLKV</sequence>
<keyword evidence="1" id="KW-0812">Transmembrane</keyword>
<evidence type="ECO:0000256" key="1">
    <source>
        <dbReference type="SAM" id="Phobius"/>
    </source>
</evidence>
<feature type="transmembrane region" description="Helical" evidence="1">
    <location>
        <begin position="39"/>
        <end position="58"/>
    </location>
</feature>
<dbReference type="AlphaFoldDB" id="A0AAX6BFJ2"/>
<reference evidence="2" key="1">
    <citation type="journal article" date="2024" name="Appl Microbiol">
        <title>Effect of kuratsuki Bacillus and Priestia on Taste of Sake.</title>
        <authorList>
            <person name="Kobayashi K."/>
            <person name="Nishida H."/>
        </authorList>
    </citation>
    <scope>NUCLEOTIDE SEQUENCE</scope>
    <source>
        <strain evidence="2">B-12</strain>
    </source>
</reference>
<dbReference type="Proteomes" id="UP001165240">
    <property type="component" value="Unassembled WGS sequence"/>
</dbReference>
<organism evidence="2 3">
    <name type="scientific">Priestia megaterium</name>
    <name type="common">Bacillus megaterium</name>
    <dbReference type="NCBI Taxonomy" id="1404"/>
    <lineage>
        <taxon>Bacteria</taxon>
        <taxon>Bacillati</taxon>
        <taxon>Bacillota</taxon>
        <taxon>Bacilli</taxon>
        <taxon>Bacillales</taxon>
        <taxon>Bacillaceae</taxon>
        <taxon>Priestia</taxon>
    </lineage>
</organism>
<keyword evidence="1" id="KW-1133">Transmembrane helix</keyword>
<keyword evidence="1" id="KW-0472">Membrane</keyword>
<evidence type="ECO:0000313" key="3">
    <source>
        <dbReference type="Proteomes" id="UP001165240"/>
    </source>
</evidence>
<dbReference type="EMBL" id="BSYK01000001">
    <property type="protein sequence ID" value="GMG72488.1"/>
    <property type="molecule type" value="Genomic_DNA"/>
</dbReference>
<protein>
    <submittedName>
        <fullName evidence="2">Uncharacterized protein</fullName>
    </submittedName>
</protein>
<gene>
    <name evidence="2" type="ORF">ShirakiTB12_09560</name>
</gene>
<proteinExistence type="predicted"/>